<keyword evidence="1" id="KW-0472">Membrane</keyword>
<dbReference type="EMBL" id="QGGL01000009">
    <property type="protein sequence ID" value="PWK12739.1"/>
    <property type="molecule type" value="Genomic_DNA"/>
</dbReference>
<dbReference type="AlphaFoldDB" id="A0A316D7N5"/>
<keyword evidence="1" id="KW-1133">Transmembrane helix</keyword>
<protein>
    <submittedName>
        <fullName evidence="2">Uncharacterized protein</fullName>
    </submittedName>
</protein>
<evidence type="ECO:0000313" key="2">
    <source>
        <dbReference type="EMBL" id="PWK12739.1"/>
    </source>
</evidence>
<dbReference type="Proteomes" id="UP000245634">
    <property type="component" value="Unassembled WGS sequence"/>
</dbReference>
<accession>A0A316D7N5</accession>
<keyword evidence="1" id="KW-0812">Transmembrane</keyword>
<feature type="transmembrane region" description="Helical" evidence="1">
    <location>
        <begin position="91"/>
        <end position="110"/>
    </location>
</feature>
<proteinExistence type="predicted"/>
<keyword evidence="3" id="KW-1185">Reference proteome</keyword>
<evidence type="ECO:0000313" key="3">
    <source>
        <dbReference type="Proteomes" id="UP000245634"/>
    </source>
</evidence>
<sequence>MNSRYNASNCRQYMGQMVRLHTHDGQVHHGVVDGVTANGLYLRRSAAHVTGEVIRDAMTADGSGSVEATPVYFGGYGYGYGYPYYGYGYGYGARAFIPFLSILALSSLLYW</sequence>
<organism evidence="2 3">
    <name type="scientific">Tumebacillus permanentifrigoris</name>
    <dbReference type="NCBI Taxonomy" id="378543"/>
    <lineage>
        <taxon>Bacteria</taxon>
        <taxon>Bacillati</taxon>
        <taxon>Bacillota</taxon>
        <taxon>Bacilli</taxon>
        <taxon>Bacillales</taxon>
        <taxon>Alicyclobacillaceae</taxon>
        <taxon>Tumebacillus</taxon>
    </lineage>
</organism>
<comment type="caution">
    <text evidence="2">The sequence shown here is derived from an EMBL/GenBank/DDBJ whole genome shotgun (WGS) entry which is preliminary data.</text>
</comment>
<name>A0A316D7N5_9BACL</name>
<gene>
    <name evidence="2" type="ORF">C7459_10991</name>
</gene>
<reference evidence="2 3" key="1">
    <citation type="submission" date="2018-05" db="EMBL/GenBank/DDBJ databases">
        <title>Genomic Encyclopedia of Type Strains, Phase IV (KMG-IV): sequencing the most valuable type-strain genomes for metagenomic binning, comparative biology and taxonomic classification.</title>
        <authorList>
            <person name="Goeker M."/>
        </authorList>
    </citation>
    <scope>NUCLEOTIDE SEQUENCE [LARGE SCALE GENOMIC DNA]</scope>
    <source>
        <strain evidence="2 3">DSM 18773</strain>
    </source>
</reference>
<dbReference type="RefSeq" id="WP_109689415.1">
    <property type="nucleotide sequence ID" value="NZ_QGGL01000009.1"/>
</dbReference>
<evidence type="ECO:0000256" key="1">
    <source>
        <dbReference type="SAM" id="Phobius"/>
    </source>
</evidence>